<evidence type="ECO:0000313" key="2">
    <source>
        <dbReference type="EnsemblMetazoa" id="Aqu2.1.21886_001"/>
    </source>
</evidence>
<proteinExistence type="predicted"/>
<name>A0A1X7U2I9_AMPQE</name>
<dbReference type="OrthoDB" id="10654356at2759"/>
<feature type="compositionally biased region" description="Basic and acidic residues" evidence="1">
    <location>
        <begin position="8"/>
        <end position="37"/>
    </location>
</feature>
<dbReference type="EnsemblMetazoa" id="Aqu2.1.21886_001">
    <property type="protein sequence ID" value="Aqu2.1.21886_001"/>
    <property type="gene ID" value="Aqu2.1.21886"/>
</dbReference>
<dbReference type="EnsemblMetazoa" id="XM_003389128.3">
    <property type="protein sequence ID" value="XP_003389176.1"/>
    <property type="gene ID" value="LOC100638015"/>
</dbReference>
<dbReference type="SUPFAM" id="SSF50729">
    <property type="entry name" value="PH domain-like"/>
    <property type="match status" value="2"/>
</dbReference>
<dbReference type="KEGG" id="aqu:100638015"/>
<dbReference type="Proteomes" id="UP000007879">
    <property type="component" value="Unassembled WGS sequence"/>
</dbReference>
<evidence type="ECO:0000313" key="3">
    <source>
        <dbReference type="Proteomes" id="UP000007879"/>
    </source>
</evidence>
<dbReference type="InParanoid" id="A0A1X7U2I9"/>
<dbReference type="Gene3D" id="2.30.29.30">
    <property type="entry name" value="Pleckstrin-homology domain (PH domain)/Phosphotyrosine-binding domain (PTB)"/>
    <property type="match status" value="1"/>
</dbReference>
<protein>
    <submittedName>
        <fullName evidence="2">Uncharacterized protein</fullName>
    </submittedName>
</protein>
<evidence type="ECO:0000256" key="1">
    <source>
        <dbReference type="SAM" id="MobiDB-lite"/>
    </source>
</evidence>
<feature type="compositionally biased region" description="Low complexity" evidence="1">
    <location>
        <begin position="556"/>
        <end position="565"/>
    </location>
</feature>
<reference evidence="3" key="1">
    <citation type="journal article" date="2010" name="Nature">
        <title>The Amphimedon queenslandica genome and the evolution of animal complexity.</title>
        <authorList>
            <person name="Srivastava M."/>
            <person name="Simakov O."/>
            <person name="Chapman J."/>
            <person name="Fahey B."/>
            <person name="Gauthier M.E."/>
            <person name="Mitros T."/>
            <person name="Richards G.S."/>
            <person name="Conaco C."/>
            <person name="Dacre M."/>
            <person name="Hellsten U."/>
            <person name="Larroux C."/>
            <person name="Putnam N.H."/>
            <person name="Stanke M."/>
            <person name="Adamska M."/>
            <person name="Darling A."/>
            <person name="Degnan S.M."/>
            <person name="Oakley T.H."/>
            <person name="Plachetzki D.C."/>
            <person name="Zhai Y."/>
            <person name="Adamski M."/>
            <person name="Calcino A."/>
            <person name="Cummins S.F."/>
            <person name="Goodstein D.M."/>
            <person name="Harris C."/>
            <person name="Jackson D.J."/>
            <person name="Leys S.P."/>
            <person name="Shu S."/>
            <person name="Woodcroft B.J."/>
            <person name="Vervoort M."/>
            <person name="Kosik K.S."/>
            <person name="Manning G."/>
            <person name="Degnan B.M."/>
            <person name="Rokhsar D.S."/>
        </authorList>
    </citation>
    <scope>NUCLEOTIDE SEQUENCE [LARGE SCALE GENOMIC DNA]</scope>
</reference>
<feature type="compositionally biased region" description="Polar residues" evidence="1">
    <location>
        <begin position="337"/>
        <end position="357"/>
    </location>
</feature>
<accession>A0A1X7U2I9</accession>
<feature type="region of interest" description="Disordered" evidence="1">
    <location>
        <begin position="308"/>
        <end position="499"/>
    </location>
</feature>
<gene>
    <name evidence="2" type="primary">100638015</name>
</gene>
<feature type="region of interest" description="Disordered" evidence="1">
    <location>
        <begin position="607"/>
        <end position="631"/>
    </location>
</feature>
<feature type="region of interest" description="Disordered" evidence="1">
    <location>
        <begin position="1"/>
        <end position="44"/>
    </location>
</feature>
<reference evidence="2" key="2">
    <citation type="submission" date="2017-05" db="UniProtKB">
        <authorList>
            <consortium name="EnsemblMetazoa"/>
        </authorList>
    </citation>
    <scope>IDENTIFICATION</scope>
</reference>
<dbReference type="AlphaFoldDB" id="A0A1X7U2I9"/>
<feature type="compositionally biased region" description="Basic and acidic residues" evidence="1">
    <location>
        <begin position="448"/>
        <end position="460"/>
    </location>
</feature>
<feature type="compositionally biased region" description="Low complexity" evidence="1">
    <location>
        <begin position="416"/>
        <end position="429"/>
    </location>
</feature>
<feature type="compositionally biased region" description="Low complexity" evidence="1">
    <location>
        <begin position="358"/>
        <end position="375"/>
    </location>
</feature>
<keyword evidence="3" id="KW-1185">Reference proteome</keyword>
<feature type="region of interest" description="Disordered" evidence="1">
    <location>
        <begin position="549"/>
        <end position="568"/>
    </location>
</feature>
<dbReference type="CDD" id="cd00821">
    <property type="entry name" value="PH"/>
    <property type="match status" value="1"/>
</dbReference>
<sequence>MSFSKLFGSKESRNSLDSNSRSKSDSNKMSRGREVLRGRLGLRRTKTSKLQPAEIIVYSASHDGKASGQIEIFEEAFKIYQKPKKVVMLTELAQPGVQGGSPCTSLSCSPSTHSPKNSFMAASPPMNSHTTLWPFQILTKTGEVYELFAESPEDQRQWLKRLGLLIMFPYSPIPEEPAVNPIREGYKSKLNARDYNADSVWAVYILPEEVGSRVHVLGLHILTLKSRVSETQPGQLSIISAADHTPIVTWDRDKMRRTGCLGNMVFIEIGRRCRGGPGLVWMYVGPKETAALRETLHMFLFKGDGRAVPITAQPPPPEPGRASFDSGFPPSYHKRGSQSSLQRSPSINTPQRQLSIESQPSSDSGHPSSPFSSNSNPPPIDFDSHPNRIKSRRSAPRTISAHYPYENTSEMDSSRRSSSSYRDSINSESFTDEQFPLEPEVSPNDSFPDERSFVEHDGGSHHPHFNTRHYSVPSMPSRQLHRSHSTATCHPSQRSGDYERMIHPRHSQGEIKYGGGAYEDPRDQYVKMQPASINGPESALAQLRISGEVHTPSPPYQQSSQSLQPINEDRSDYENFPLTRDIESESFTYYTPSYENITQVRQELASRHSPSSGTGRTHREPVVFGPRLKSVSPQSHNVRMAYIGNRDSPSPEIIATP</sequence>
<organism evidence="2">
    <name type="scientific">Amphimedon queenslandica</name>
    <name type="common">Sponge</name>
    <dbReference type="NCBI Taxonomy" id="400682"/>
    <lineage>
        <taxon>Eukaryota</taxon>
        <taxon>Metazoa</taxon>
        <taxon>Porifera</taxon>
        <taxon>Demospongiae</taxon>
        <taxon>Heteroscleromorpha</taxon>
        <taxon>Haplosclerida</taxon>
        <taxon>Niphatidae</taxon>
        <taxon>Amphimedon</taxon>
    </lineage>
</organism>
<feature type="compositionally biased region" description="Polar residues" evidence="1">
    <location>
        <begin position="485"/>
        <end position="495"/>
    </location>
</feature>
<dbReference type="InterPro" id="IPR011993">
    <property type="entry name" value="PH-like_dom_sf"/>
</dbReference>